<feature type="domain" description="Polysaccharide pyruvyl transferase" evidence="1">
    <location>
        <begin position="13"/>
        <end position="285"/>
    </location>
</feature>
<dbReference type="STRING" id="1666911.HLUCCA11_06070"/>
<accession>A0A0P8C4B2</accession>
<evidence type="ECO:0000313" key="3">
    <source>
        <dbReference type="Proteomes" id="UP000050465"/>
    </source>
</evidence>
<keyword evidence="2" id="KW-0808">Transferase</keyword>
<dbReference type="EC" id="2.-.-.-" evidence="2"/>
<dbReference type="PANTHER" id="PTHR36836">
    <property type="entry name" value="COLANIC ACID BIOSYNTHESIS PROTEIN WCAK"/>
    <property type="match status" value="1"/>
</dbReference>
<dbReference type="EMBL" id="LJZR01000006">
    <property type="protein sequence ID" value="KPQ36425.1"/>
    <property type="molecule type" value="Genomic_DNA"/>
</dbReference>
<dbReference type="Pfam" id="PF04230">
    <property type="entry name" value="PS_pyruv_trans"/>
    <property type="match status" value="1"/>
</dbReference>
<name>A0A0P8C4B2_9CYAN</name>
<dbReference type="InterPro" id="IPR007345">
    <property type="entry name" value="Polysacch_pyruvyl_Trfase"/>
</dbReference>
<dbReference type="AlphaFoldDB" id="A0A0P8C4B2"/>
<reference evidence="2 3" key="1">
    <citation type="submission" date="2015-09" db="EMBL/GenBank/DDBJ databases">
        <title>Identification and resolution of microdiversity through metagenomic sequencing of parallel consortia.</title>
        <authorList>
            <person name="Nelson W.C."/>
            <person name="Romine M.F."/>
            <person name="Lindemann S.R."/>
        </authorList>
    </citation>
    <scope>NUCLEOTIDE SEQUENCE [LARGE SCALE GENOMIC DNA]</scope>
    <source>
        <strain evidence="2">Ana</strain>
    </source>
</reference>
<organism evidence="2 3">
    <name type="scientific">Phormidesmis priestleyi Ana</name>
    <dbReference type="NCBI Taxonomy" id="1666911"/>
    <lineage>
        <taxon>Bacteria</taxon>
        <taxon>Bacillati</taxon>
        <taxon>Cyanobacteriota</taxon>
        <taxon>Cyanophyceae</taxon>
        <taxon>Leptolyngbyales</taxon>
        <taxon>Leptolyngbyaceae</taxon>
        <taxon>Phormidesmis</taxon>
    </lineage>
</organism>
<dbReference type="NCBIfam" id="TIGR03609">
    <property type="entry name" value="S_layer_CsaB"/>
    <property type="match status" value="1"/>
</dbReference>
<evidence type="ECO:0000313" key="2">
    <source>
        <dbReference type="EMBL" id="KPQ36425.1"/>
    </source>
</evidence>
<protein>
    <submittedName>
        <fullName evidence="2">Polysaccharide pyruvyl transferase CsaB</fullName>
        <ecNumber evidence="2">2.-.-.-</ecNumber>
    </submittedName>
</protein>
<dbReference type="InterPro" id="IPR019896">
    <property type="entry name" value="Polysacch_pyruvyl_Trfase_CsaB"/>
</dbReference>
<proteinExistence type="predicted"/>
<comment type="caution">
    <text evidence="2">The sequence shown here is derived from an EMBL/GenBank/DDBJ whole genome shotgun (WGS) entry which is preliminary data.</text>
</comment>
<dbReference type="PANTHER" id="PTHR36836:SF1">
    <property type="entry name" value="COLANIC ACID BIOSYNTHESIS PROTEIN WCAK"/>
    <property type="match status" value="1"/>
</dbReference>
<dbReference type="PATRIC" id="fig|1666911.3.peg.5137"/>
<evidence type="ECO:0000259" key="1">
    <source>
        <dbReference type="Pfam" id="PF04230"/>
    </source>
</evidence>
<dbReference type="Proteomes" id="UP000050465">
    <property type="component" value="Unassembled WGS sequence"/>
</dbReference>
<dbReference type="GO" id="GO:0016740">
    <property type="term" value="F:transferase activity"/>
    <property type="evidence" value="ECO:0007669"/>
    <property type="project" value="UniProtKB-KW"/>
</dbReference>
<gene>
    <name evidence="2" type="primary">csaB</name>
    <name evidence="2" type="ORF">HLUCCA11_06070</name>
</gene>
<sequence length="372" mass="40426">MRVILCGYYGMGNGGDEALLASLLQMLPASVEPIVLSGNPQETRDRYQVNAVPRKSLGAVLSALRDADAFIWGGGSLMQDASSALNPVYYGGLMLLAQIMGLKTIAWAQGIGPLNRPLSRWLTRRALANCKGVSVRDRTSEALLSRWQRHCLLAPDPVWGLKTVPVAGLWDLPAPRVAVALRPHKHLSERRLEAIAQALASFQKATGVCLLLVPFQPAKDLAIAQFIADYLEAQQSGPYAIECIEQPQQLKGLFRGVEMTIGMRFHALVMSAAEGCRSFAISYDPKVDAIAQDLDLPGWSLTPESSLNPESTAPAGVLPSLPHDPQILCQTWLNFYVNGDALNPDQIQSQIDRAFMHKDLISDVLLPPVASS</sequence>